<dbReference type="Gene3D" id="1.10.150.20">
    <property type="entry name" value="5' to 3' exonuclease, C-terminal subdomain"/>
    <property type="match status" value="1"/>
</dbReference>
<protein>
    <submittedName>
        <fullName evidence="2">TfoX C-terminal domain-containing protein</fullName>
    </submittedName>
</protein>
<dbReference type="OrthoDB" id="7861542at2"/>
<organism evidence="2 3">
    <name type="scientific">Roseicitreum antarcticum</name>
    <dbReference type="NCBI Taxonomy" id="564137"/>
    <lineage>
        <taxon>Bacteria</taxon>
        <taxon>Pseudomonadati</taxon>
        <taxon>Pseudomonadota</taxon>
        <taxon>Alphaproteobacteria</taxon>
        <taxon>Rhodobacterales</taxon>
        <taxon>Paracoccaceae</taxon>
        <taxon>Roseicitreum</taxon>
    </lineage>
</organism>
<sequence length="133" mass="14149">MSDPITAIRNLGPAMADAFARAGITTATQLRALGTDAAYAALLAGGTRAHFIPYYCIEMGLQGRPWNDCKGAEKDRLRVRFDAIVAHRKEHAAQQNAASNTDPAFEAALDALGVIPALKLRSDQPTSSSPAKK</sequence>
<dbReference type="InterPro" id="IPR007077">
    <property type="entry name" value="TfoX_C"/>
</dbReference>
<evidence type="ECO:0000259" key="1">
    <source>
        <dbReference type="Pfam" id="PF04994"/>
    </source>
</evidence>
<accession>A0A1H2XTY6</accession>
<dbReference type="AlphaFoldDB" id="A0A1H2XTY6"/>
<dbReference type="STRING" id="564137.SAMN04488238_104314"/>
<keyword evidence="3" id="KW-1185">Reference proteome</keyword>
<dbReference type="Proteomes" id="UP000198539">
    <property type="component" value="Unassembled WGS sequence"/>
</dbReference>
<dbReference type="Pfam" id="PF04994">
    <property type="entry name" value="TfoX_C"/>
    <property type="match status" value="1"/>
</dbReference>
<reference evidence="2 3" key="1">
    <citation type="submission" date="2016-10" db="EMBL/GenBank/DDBJ databases">
        <authorList>
            <person name="de Groot N.N."/>
        </authorList>
    </citation>
    <scope>NUCLEOTIDE SEQUENCE [LARGE SCALE GENOMIC DNA]</scope>
    <source>
        <strain evidence="2 3">CGMCC 1.8894</strain>
    </source>
</reference>
<feature type="domain" description="TfoX C-terminal" evidence="1">
    <location>
        <begin position="2"/>
        <end position="79"/>
    </location>
</feature>
<evidence type="ECO:0000313" key="2">
    <source>
        <dbReference type="EMBL" id="SDW96422.1"/>
    </source>
</evidence>
<name>A0A1H2XTY6_9RHOB</name>
<dbReference type="EMBL" id="FNOM01000004">
    <property type="protein sequence ID" value="SDW96422.1"/>
    <property type="molecule type" value="Genomic_DNA"/>
</dbReference>
<gene>
    <name evidence="2" type="ORF">SAMN04488238_104314</name>
</gene>
<proteinExistence type="predicted"/>
<evidence type="ECO:0000313" key="3">
    <source>
        <dbReference type="Proteomes" id="UP000198539"/>
    </source>
</evidence>
<dbReference type="RefSeq" id="WP_092887964.1">
    <property type="nucleotide sequence ID" value="NZ_CP061498.1"/>
</dbReference>